<keyword evidence="3" id="KW-0406">Ion transport</keyword>
<keyword evidence="2" id="KW-0732">Signal</keyword>
<organism evidence="3 4">
    <name type="scientific">Aureococcus anophagefferens</name>
    <name type="common">Harmful bloom alga</name>
    <dbReference type="NCBI Taxonomy" id="44056"/>
    <lineage>
        <taxon>Eukaryota</taxon>
        <taxon>Sar</taxon>
        <taxon>Stramenopiles</taxon>
        <taxon>Ochrophyta</taxon>
        <taxon>Pelagophyceae</taxon>
        <taxon>Pelagomonadales</taxon>
        <taxon>Pelagomonadaceae</taxon>
        <taxon>Aureococcus</taxon>
    </lineage>
</organism>
<feature type="compositionally biased region" description="Low complexity" evidence="1">
    <location>
        <begin position="682"/>
        <end position="708"/>
    </location>
</feature>
<feature type="chain" id="PRO_5045639974" evidence="2">
    <location>
        <begin position="25"/>
        <end position="3214"/>
    </location>
</feature>
<feature type="compositionally biased region" description="Low complexity" evidence="1">
    <location>
        <begin position="325"/>
        <end position="337"/>
    </location>
</feature>
<evidence type="ECO:0000256" key="1">
    <source>
        <dbReference type="SAM" id="MobiDB-lite"/>
    </source>
</evidence>
<reference evidence="3 4" key="1">
    <citation type="submission" date="2024-03" db="EMBL/GenBank/DDBJ databases">
        <title>Aureococcus anophagefferens CCMP1851 and Kratosvirus quantuckense: Draft genome of a second virus-susceptible host strain in the model system.</title>
        <authorList>
            <person name="Chase E."/>
            <person name="Truchon A.R."/>
            <person name="Schepens W."/>
            <person name="Wilhelm S.W."/>
        </authorList>
    </citation>
    <scope>NUCLEOTIDE SEQUENCE [LARGE SCALE GENOMIC DNA]</scope>
    <source>
        <strain evidence="3 4">CCMP1851</strain>
    </source>
</reference>
<feature type="region of interest" description="Disordered" evidence="1">
    <location>
        <begin position="1534"/>
        <end position="1580"/>
    </location>
</feature>
<keyword evidence="4" id="KW-1185">Reference proteome</keyword>
<accession>A0ABR1GCN8</accession>
<comment type="caution">
    <text evidence="3">The sequence shown here is derived from an EMBL/GenBank/DDBJ whole genome shotgun (WGS) entry which is preliminary data.</text>
</comment>
<feature type="region of interest" description="Disordered" evidence="1">
    <location>
        <begin position="2045"/>
        <end position="2086"/>
    </location>
</feature>
<keyword evidence="3" id="KW-0813">Transport</keyword>
<evidence type="ECO:0000256" key="2">
    <source>
        <dbReference type="SAM" id="SignalP"/>
    </source>
</evidence>
<keyword evidence="3" id="KW-0407">Ion channel</keyword>
<dbReference type="Proteomes" id="UP001363151">
    <property type="component" value="Unassembled WGS sequence"/>
</dbReference>
<protein>
    <submittedName>
        <fullName evidence="3">Large conductance calcium-activated potassium channel</fullName>
    </submittedName>
</protein>
<feature type="region of interest" description="Disordered" evidence="1">
    <location>
        <begin position="318"/>
        <end position="355"/>
    </location>
</feature>
<evidence type="ECO:0000313" key="4">
    <source>
        <dbReference type="Proteomes" id="UP001363151"/>
    </source>
</evidence>
<feature type="signal peptide" evidence="2">
    <location>
        <begin position="1"/>
        <end position="24"/>
    </location>
</feature>
<feature type="region of interest" description="Disordered" evidence="1">
    <location>
        <begin position="678"/>
        <end position="726"/>
    </location>
</feature>
<sequence length="3214" mass="320261">MVVALGSMQPFSALLLASALLACADDVPRYSRYYGDVSDNEPPAVAFALERVEVVEAGTAPIYVDVSDPDVDDDYAGVLDVTIESSLGGALAAATAAGLVFYDTNSTALRFRGPQALVRAALTPLTYAAPAVAGVSAEDAITVTVDDLGYTGVDGTARRASASLSVTVLGVNGAPDVRFGADVVAVAAASVALDVSVADDDAGDGALRATLAASSGTLAWAAGGAGPALALEATLETINEALASLTYAPAPGFRGVATLSVAVDDLGGSGAGGAKQTTRVLALRVTPVNAAPAVAAAPSVAVVAGRWSGALGASVADADARGAPRRGTASAREAPCASPRPRPAPASSAASRRRLRLDPRQRVARVAALRGLVFNPDPDAHGVGYLAADLDGVPVDLRVAVDVRSVVDDLVLAGPPSLEAVAGSARARGGARDPEGRDVALDVEVACAAGNVSVDAPAGVYVEAGDGVVTLRGGARLGSALGALAYRAPAPGADVVTVRVTDGVRSTSLNISVSDEPLTLGAAFVAVGLEDVEALTVSMTAAHGTLALGDVDVDVMLIAPPGGAALVFRVAAAHANAALAAVVYSPAPDWFGEDALDATARAFRGHADGGTVAAAGASPVVVAGVDDAPAVALGALDVPAADVNVSLGAAIVVGDVDGGRGLLRVDVASQLGSLALKPTPRPSNCCSTSPSPSTSPARRSRSTTAPRASTRRRRRPASRSRRSRRTRTTLLAAMTLALPAHFCGLARVTVAVTDRGLDGEGDGAEAASAFVDFVVSAANDAPAVVATEAAFEAVAGDDVELTGLVFTDADAGTTCGAATLEATFAVDGRATVRAGARGARAPRRARVRDGTPVTVRGGPDAVSATRIFVSSDAAETVAITVDVVDGAGAARARGAAARSRARAPLARPSTGASRGLGAALRLSGAAPSVAAALAGASYAANTTGAAALTATATDAAGAAAAFSASIARAAPVDALPFLRLLDPGGAALRSGVVRVDEDDRVALADVLSVGGLLAPESEDEPVVAYLPRARVFAYAPEAPEDAFRISFAASDVDVFGAGGRVFKRTDETSLSSSVLDVLAFVAPREDAPVAAAAAAPAVAPVGAAAAASLALSVADADAGDALEVVVFASAGDVRLGSGAAVLAGARVFPGDDGVPAWAAAARASRPARARDGGRRRGRAAALPVVGVFDAAYVNVSLALAFGSLAVDGVEGLELWSANASHLGFAGSRAAADAALREPSLRARRRTLRRVAPAAAVVDEGDAVAVEVAHACYALAKERRRRETLVAAVAEVRAARASGTWTSRSRARVRRARQRRAPTLALAADAVAVPAAFANGTERWTALLAGVVAGDADSGSLEATVSVASAPCASSGPLASGVLDAPDASTVAFRGPPARVADALAGAVEFLPAGPDATVATIALARPRRLRAGGEASAAATLAVAVDPPAVALQWTSPAVVAGVEDAYVDLPAVELWRARARPDVSAAKANLVAALDDVETALPGVGLVDVAKVASDGDVALADYCWCGRCANAANATRATPAPSAVATAAPTAPPTADENLTSTSPTSAPTATPTAAPTQVPTPAPTAEVYGCDFFPKEEHAWEITFWTSGDDVPPLVVLYGSGASDGGDARRAVARADLGAFGLVVASPSDAARTARTEPIDAAAPPGDVERALEAAARRRGVSRAGTFVLRRAAPILTASTLGAWVVTVAGGHGPRPAITAGDDGLVDGLELALLPDEATEAAARSYAILGAAAVPAAVDEVQTLRCAREVGDDADDGFHFVFRGSKSPKIRMGAAPVPELLPACPAADACRGDGSSLAEILEAWLRGAGVLGAGGSLAVASTGTTLCSDPAKGGAALPNAVGAYEARGWGLGAPTLTNITFLGGGPGGVGGDVDEFLVVKRAASNGTILELAETTRGSAAAVGEVQVVETALALNSTDANGTAANESSVRGVFELGFRGATTAPLSHDASAGELAAALNALDTVGGGVTASRRPTADGRGFAWRVTFAAAAPTLGDLPLLDLASATCGDDGTLECFLRAGPQIAPDGTHDHGALGSSRRATRARRADGAAPARRVRGDGGGGAAAPRGAGRAEVALVDNPAAPFGPLWTVSGLDGGATLALEDVALVGAVDFCENCTSWAGCAPCGDAAAPAAPSLRTARLARDGAARARAPHAVAAALDRALFLPDADYNVLVDGFADVAFAVAAGGGADALEAKIRVAAVNDAPVVAAASATLVATEDAPLRLGAARLSVGDADARAAEGGDARLTTTLEVDRGTLTLARSRRLQVLEGYAGGGEARGSRIVVAGPSGPTTAALETLVYEPPRDYGSEQITAEVQRVVVGGVPGNVVQTVSARATGGAVVAGNFTLSLSCAYLRSGVVEVVARFGNASLFDDPAALARTYDRLRGALANATQEFTLAHDAPARRPRNASFEGLLQDALDGCAATGLDAARDLGLGVPARINESAHTHYLAGASVWRSELDDRDDSYAWEATILGAPRDFPALKVVANNATGRPAGLRAVPRVDGNLTFAISDDAAPVVDVSVARPSALGDAFRLSFDGATTPDLPIDASSARVEEALERLATVGDVLVHRDYARSAVASDVFAWTVEFLASGSPAHVGPEVLLEAAGSGGVGVAVERVAAGAATGDRLAVSAVDAGGLSDAVAVDILVRPVHDAPSVRFAAAHASVADAAEDGYVDDFFAGVAFAADDAAAVATARVTCAASACRVTAPVVAGVRVLRGDGAALALEGAPADLEVALRGAALEPGADFYGVDVVAVELTDARGAAARASRSVAVAGVDDAPVVSATLAAASVAAGETALLGGFAVADVDDAVVRLTLSSANGTLAMDRVARRSLATWHAGDGDGGGRVLDATAHARAWNAALHYVAYTPHRAATADVVTATATDAAGLSSSVELAVTGADLRLEGLAVVADCGGATALRLLLLPATADDDDDDPARGRVHFLDAASDVVEVMELPNGGLSLAAPGPTARLGAVQINAVLPPRAAAPPADFDGLARLSCVLEASGGDRSGVATRDFWVAVASENGAPELALSGARQRAARVVALGDVDGCWRSRDGDARDGGRGAELAVAVSDGGGLAATRALARRGRPAAAPLRLTGAGQVVRTGEDAVARLAGLGVAGGANVAAGYGACARDEPLEVHLAAAHGVVGATFDPDHYGVAVARAKDGSLTISGARVAVEAALSGNALGRVLQDL</sequence>
<dbReference type="GO" id="GO:0034220">
    <property type="term" value="P:monoatomic ion transmembrane transport"/>
    <property type="evidence" value="ECO:0007669"/>
    <property type="project" value="UniProtKB-KW"/>
</dbReference>
<proteinExistence type="predicted"/>
<dbReference type="EMBL" id="JBBJCI010000035">
    <property type="protein sequence ID" value="KAK7253586.1"/>
    <property type="molecule type" value="Genomic_DNA"/>
</dbReference>
<evidence type="ECO:0000313" key="3">
    <source>
        <dbReference type="EMBL" id="KAK7253586.1"/>
    </source>
</evidence>
<gene>
    <name evidence="3" type="ORF">SO694_000011373</name>
</gene>
<name>A0ABR1GCN8_AURAN</name>
<feature type="compositionally biased region" description="Basic residues" evidence="1">
    <location>
        <begin position="709"/>
        <end position="726"/>
    </location>
</feature>